<dbReference type="EMBL" id="UINC01213948">
    <property type="protein sequence ID" value="SVE38952.1"/>
    <property type="molecule type" value="Genomic_DNA"/>
</dbReference>
<dbReference type="SUPFAM" id="SSF53649">
    <property type="entry name" value="Alkaline phosphatase-like"/>
    <property type="match status" value="1"/>
</dbReference>
<dbReference type="PANTHER" id="PTHR46615">
    <property type="entry name" value="ARYLSULFATASE K"/>
    <property type="match status" value="1"/>
</dbReference>
<reference evidence="2" key="1">
    <citation type="submission" date="2018-05" db="EMBL/GenBank/DDBJ databases">
        <authorList>
            <person name="Lanie J.A."/>
            <person name="Ng W.-L."/>
            <person name="Kazmierczak K.M."/>
            <person name="Andrzejewski T.M."/>
            <person name="Davidsen T.M."/>
            <person name="Wayne K.J."/>
            <person name="Tettelin H."/>
            <person name="Glass J.I."/>
            <person name="Rusch D."/>
            <person name="Podicherti R."/>
            <person name="Tsui H.-C.T."/>
            <person name="Winkler M.E."/>
        </authorList>
    </citation>
    <scope>NUCLEOTIDE SEQUENCE</scope>
</reference>
<feature type="non-terminal residue" evidence="2">
    <location>
        <position position="1"/>
    </location>
</feature>
<dbReference type="Pfam" id="PF00884">
    <property type="entry name" value="Sulfatase"/>
    <property type="match status" value="1"/>
</dbReference>
<dbReference type="AlphaFoldDB" id="A0A383D390"/>
<dbReference type="GO" id="GO:0015024">
    <property type="term" value="F:glucuronate-2-sulfatase activity"/>
    <property type="evidence" value="ECO:0007669"/>
    <property type="project" value="TreeGrafter"/>
</dbReference>
<dbReference type="Gene3D" id="3.40.720.10">
    <property type="entry name" value="Alkaline Phosphatase, subunit A"/>
    <property type="match status" value="1"/>
</dbReference>
<name>A0A383D390_9ZZZZ</name>
<proteinExistence type="predicted"/>
<feature type="domain" description="Sulfatase N-terminal" evidence="1">
    <location>
        <begin position="4"/>
        <end position="126"/>
    </location>
</feature>
<sequence length="191" mass="21173">VDRPNILLIMTDEHAPMYSSTYGHPLLQTPYMDQLAQEGATFDNAYCNSPLCLPSRMSFMTGRYINQIGAYDNASPLPSDTVTWAHMLRVVGYDVALSGKQHFCGPDQLHGFNTQLARDLHAELWTKNGMLRGTADWSKGTPAAAKPWGGVAEAGPGTTTEIEVDDLVEERSIEYLRDPTRKEEPWVLNAS</sequence>
<dbReference type="InterPro" id="IPR051849">
    <property type="entry name" value="GAG-degrading_sulfatase"/>
</dbReference>
<protein>
    <recommendedName>
        <fullName evidence="1">Sulfatase N-terminal domain-containing protein</fullName>
    </recommendedName>
</protein>
<evidence type="ECO:0000313" key="2">
    <source>
        <dbReference type="EMBL" id="SVE38952.1"/>
    </source>
</evidence>
<accession>A0A383D390</accession>
<gene>
    <name evidence="2" type="ORF">METZ01_LOCUS491806</name>
</gene>
<dbReference type="PANTHER" id="PTHR46615:SF1">
    <property type="entry name" value="ARYLSULFATASE K"/>
    <property type="match status" value="1"/>
</dbReference>
<dbReference type="InterPro" id="IPR000917">
    <property type="entry name" value="Sulfatase_N"/>
</dbReference>
<dbReference type="GO" id="GO:0004065">
    <property type="term" value="F:arylsulfatase activity"/>
    <property type="evidence" value="ECO:0007669"/>
    <property type="project" value="TreeGrafter"/>
</dbReference>
<evidence type="ECO:0000259" key="1">
    <source>
        <dbReference type="Pfam" id="PF00884"/>
    </source>
</evidence>
<organism evidence="2">
    <name type="scientific">marine metagenome</name>
    <dbReference type="NCBI Taxonomy" id="408172"/>
    <lineage>
        <taxon>unclassified sequences</taxon>
        <taxon>metagenomes</taxon>
        <taxon>ecological metagenomes</taxon>
    </lineage>
</organism>
<dbReference type="InterPro" id="IPR017850">
    <property type="entry name" value="Alkaline_phosphatase_core_sf"/>
</dbReference>
<feature type="non-terminal residue" evidence="2">
    <location>
        <position position="191"/>
    </location>
</feature>